<evidence type="ECO:0000313" key="5">
    <source>
        <dbReference type="Proteomes" id="UP000678281"/>
    </source>
</evidence>
<comment type="similarity">
    <text evidence="1">Belongs to the iron-sulfur cluster assembly SufBD family.</text>
</comment>
<keyword evidence="5" id="KW-1185">Reference proteome</keyword>
<feature type="domain" description="SUF system FeS cluster assembly SufBD core" evidence="2">
    <location>
        <begin position="229"/>
        <end position="471"/>
    </location>
</feature>
<evidence type="ECO:0000256" key="1">
    <source>
        <dbReference type="ARBA" id="ARBA00043967"/>
    </source>
</evidence>
<dbReference type="InterPro" id="IPR000825">
    <property type="entry name" value="SUF_FeS_clus_asmbl_SufBD_core"/>
</dbReference>
<organism evidence="4 5">
    <name type="scientific">Devosia litorisediminis</name>
    <dbReference type="NCBI Taxonomy" id="2829817"/>
    <lineage>
        <taxon>Bacteria</taxon>
        <taxon>Pseudomonadati</taxon>
        <taxon>Pseudomonadota</taxon>
        <taxon>Alphaproteobacteria</taxon>
        <taxon>Hyphomicrobiales</taxon>
        <taxon>Devosiaceae</taxon>
        <taxon>Devosia</taxon>
    </lineage>
</organism>
<evidence type="ECO:0000313" key="4">
    <source>
        <dbReference type="EMBL" id="MBS3848214.1"/>
    </source>
</evidence>
<evidence type="ECO:0000259" key="2">
    <source>
        <dbReference type="Pfam" id="PF01458"/>
    </source>
</evidence>
<dbReference type="InterPro" id="IPR045595">
    <property type="entry name" value="SufBD_N"/>
</dbReference>
<dbReference type="SUPFAM" id="SSF101960">
    <property type="entry name" value="Stabilizer of iron transporter SufD"/>
    <property type="match status" value="1"/>
</dbReference>
<sequence>MADYDHIPTLKENIDRATVDSVLSLDVDKYKYGFETDIESDMAPKGLSEDTVRFISAKKNEPEWMLEWRLEAYKRFLTLEEPTWAKVHYPKIDLQDMHYYAAPKSTPAPTSLDEVDPALLEMYDKLGIPLKEREILAGVERPNVAVDAVMDSVSVVTTFREELAKVGIIFCSISEAIREYPEMIKKYLASVVPVSDNYYATLNSAVFTDGSFVYIPKGVRCPMELSTYFRINEKKTGQFERTLIIAEEGSYVSYLEGCTAPMRAESQLHAAVVELVAMDDAEIKYSTVQNWYPGDKDGKGGIYNFVTKRGDCRGANSKISWTQVETGSAVTWKYPSCILRGDGSRGEFYSIAISNGYQQVDSGTKMIHLGKNTSSRIISKGIAAGFSDNTYRGQVSAHAKAKNARNFTQCDSLLIGDKCGAHTVPYIESRNGTAVFEHEATTSKISDDQMFYCQQRGLNEEEAVALIVNGFVRDVLQHLPMEFMVETQKLIAISLEGSVG</sequence>
<name>A0A942ID08_9HYPH</name>
<dbReference type="InterPro" id="IPR055346">
    <property type="entry name" value="Fe-S_cluster_assembly_SufBD"/>
</dbReference>
<proteinExistence type="inferred from homology"/>
<dbReference type="NCBIfam" id="NF008773">
    <property type="entry name" value="PRK11814.1"/>
    <property type="match status" value="1"/>
</dbReference>
<dbReference type="Proteomes" id="UP000678281">
    <property type="component" value="Unassembled WGS sequence"/>
</dbReference>
<dbReference type="AlphaFoldDB" id="A0A942ID08"/>
<comment type="caution">
    <text evidence="4">The sequence shown here is derived from an EMBL/GenBank/DDBJ whole genome shotgun (WGS) entry which is preliminary data.</text>
</comment>
<dbReference type="PANTHER" id="PTHR30508:SF1">
    <property type="entry name" value="UPF0051 PROTEIN ABCI8, CHLOROPLASTIC-RELATED"/>
    <property type="match status" value="1"/>
</dbReference>
<accession>A0A942ID08</accession>
<dbReference type="GO" id="GO:0016226">
    <property type="term" value="P:iron-sulfur cluster assembly"/>
    <property type="evidence" value="ECO:0007669"/>
    <property type="project" value="InterPro"/>
</dbReference>
<dbReference type="NCBIfam" id="TIGR01980">
    <property type="entry name" value="sufB"/>
    <property type="match status" value="1"/>
</dbReference>
<dbReference type="Pfam" id="PF19295">
    <property type="entry name" value="SufBD_N"/>
    <property type="match status" value="1"/>
</dbReference>
<protein>
    <submittedName>
        <fullName evidence="4">Fe-S cluster assembly protein SufB</fullName>
    </submittedName>
</protein>
<gene>
    <name evidence="4" type="primary">sufB</name>
    <name evidence="4" type="ORF">KD146_05830</name>
</gene>
<dbReference type="Pfam" id="PF01458">
    <property type="entry name" value="SUFBD_core"/>
    <property type="match status" value="1"/>
</dbReference>
<dbReference type="EMBL" id="JAGXTP010000001">
    <property type="protein sequence ID" value="MBS3848214.1"/>
    <property type="molecule type" value="Genomic_DNA"/>
</dbReference>
<feature type="domain" description="SUF system FeS cluster assembly SufBD N-terminal" evidence="3">
    <location>
        <begin position="164"/>
        <end position="221"/>
    </location>
</feature>
<dbReference type="InterPro" id="IPR037284">
    <property type="entry name" value="SUF_FeS_clus_asmbl_SufBD_sf"/>
</dbReference>
<reference evidence="4" key="1">
    <citation type="submission" date="2021-04" db="EMBL/GenBank/DDBJ databases">
        <title>Devosia litorisediminis sp. nov., isolated from a sand dune.</title>
        <authorList>
            <person name="Park S."/>
            <person name="Yoon J.-H."/>
        </authorList>
    </citation>
    <scope>NUCLEOTIDE SEQUENCE</scope>
    <source>
        <strain evidence="4">BSSL-BM10</strain>
    </source>
</reference>
<evidence type="ECO:0000259" key="3">
    <source>
        <dbReference type="Pfam" id="PF19295"/>
    </source>
</evidence>
<dbReference type="RefSeq" id="WP_212657778.1">
    <property type="nucleotide sequence ID" value="NZ_JAGXTP010000001.1"/>
</dbReference>
<dbReference type="PANTHER" id="PTHR30508">
    <property type="entry name" value="FES CLUSTER ASSEMBLY PROTEIN SUF"/>
    <property type="match status" value="1"/>
</dbReference>
<dbReference type="InterPro" id="IPR010231">
    <property type="entry name" value="SUF_FeS_clus_asmbl_SufB"/>
</dbReference>